<dbReference type="PANTHER" id="PTHR43537">
    <property type="entry name" value="TRANSCRIPTIONAL REGULATOR, GNTR FAMILY"/>
    <property type="match status" value="1"/>
</dbReference>
<name>A0A1X6X8B1_9MICO</name>
<evidence type="ECO:0000313" key="5">
    <source>
        <dbReference type="EMBL" id="SLM94777.1"/>
    </source>
</evidence>
<dbReference type="PROSITE" id="PS50949">
    <property type="entry name" value="HTH_GNTR"/>
    <property type="match status" value="1"/>
</dbReference>
<sequence>MRLPAPPEESTGSAAGSSLSARAYRELRDRLILLDIAPGEPIHESHLMAELGLGRTPLREALKQLERDHLVVSYPRRGTFATTIDITELSKISEVRSVLEPFAARRAAEKRGGAVRGEIELLVPELSADSLARSGSRRDLMLMGMRIHRLVHLATGNDYLAETLGRYADIAARIWCVSIDRLTDLTAHIAEHADLLEQILDGDAEGAEATSAEHVAHFERALRAAL</sequence>
<dbReference type="InterPro" id="IPR008920">
    <property type="entry name" value="TF_FadR/GntR_C"/>
</dbReference>
<gene>
    <name evidence="5" type="ORF">FM110_11875</name>
</gene>
<dbReference type="PANTHER" id="PTHR43537:SF5">
    <property type="entry name" value="UXU OPERON TRANSCRIPTIONAL REGULATOR"/>
    <property type="match status" value="1"/>
</dbReference>
<evidence type="ECO:0000256" key="2">
    <source>
        <dbReference type="ARBA" id="ARBA00023125"/>
    </source>
</evidence>
<keyword evidence="6" id="KW-1185">Reference proteome</keyword>
<dbReference type="Gene3D" id="1.10.10.10">
    <property type="entry name" value="Winged helix-like DNA-binding domain superfamily/Winged helix DNA-binding domain"/>
    <property type="match status" value="1"/>
</dbReference>
<protein>
    <submittedName>
        <fullName evidence="5">Transcriptional regulator, GntR family</fullName>
    </submittedName>
</protein>
<feature type="domain" description="HTH gntR-type" evidence="4">
    <location>
        <begin position="17"/>
        <end position="84"/>
    </location>
</feature>
<dbReference type="Proteomes" id="UP000195981">
    <property type="component" value="Unassembled WGS sequence"/>
</dbReference>
<dbReference type="GO" id="GO:0003677">
    <property type="term" value="F:DNA binding"/>
    <property type="evidence" value="ECO:0007669"/>
    <property type="project" value="UniProtKB-KW"/>
</dbReference>
<dbReference type="InterPro" id="IPR011711">
    <property type="entry name" value="GntR_C"/>
</dbReference>
<dbReference type="OrthoDB" id="8680240at2"/>
<evidence type="ECO:0000313" key="6">
    <source>
        <dbReference type="Proteomes" id="UP000195981"/>
    </source>
</evidence>
<dbReference type="RefSeq" id="WP_087104963.1">
    <property type="nucleotide sequence ID" value="NZ_FWFG01000101.1"/>
</dbReference>
<keyword evidence="2" id="KW-0238">DNA-binding</keyword>
<dbReference type="AlphaFoldDB" id="A0A1X6X8B1"/>
<dbReference type="SUPFAM" id="SSF48008">
    <property type="entry name" value="GntR ligand-binding domain-like"/>
    <property type="match status" value="1"/>
</dbReference>
<dbReference type="Gene3D" id="1.20.120.530">
    <property type="entry name" value="GntR ligand-binding domain-like"/>
    <property type="match status" value="1"/>
</dbReference>
<dbReference type="GO" id="GO:0003700">
    <property type="term" value="F:DNA-binding transcription factor activity"/>
    <property type="evidence" value="ECO:0007669"/>
    <property type="project" value="InterPro"/>
</dbReference>
<evidence type="ECO:0000256" key="3">
    <source>
        <dbReference type="ARBA" id="ARBA00023163"/>
    </source>
</evidence>
<accession>A0A1X6X8B1</accession>
<proteinExistence type="predicted"/>
<keyword evidence="3" id="KW-0804">Transcription</keyword>
<dbReference type="InterPro" id="IPR036390">
    <property type="entry name" value="WH_DNA-bd_sf"/>
</dbReference>
<organism evidence="5 6">
    <name type="scientific">Brachybacterium nesterenkovii</name>
    <dbReference type="NCBI Taxonomy" id="47847"/>
    <lineage>
        <taxon>Bacteria</taxon>
        <taxon>Bacillati</taxon>
        <taxon>Actinomycetota</taxon>
        <taxon>Actinomycetes</taxon>
        <taxon>Micrococcales</taxon>
        <taxon>Dermabacteraceae</taxon>
        <taxon>Brachybacterium</taxon>
    </lineage>
</organism>
<dbReference type="InterPro" id="IPR036388">
    <property type="entry name" value="WH-like_DNA-bd_sf"/>
</dbReference>
<dbReference type="SMART" id="SM00895">
    <property type="entry name" value="FCD"/>
    <property type="match status" value="1"/>
</dbReference>
<evidence type="ECO:0000259" key="4">
    <source>
        <dbReference type="PROSITE" id="PS50949"/>
    </source>
</evidence>
<dbReference type="SUPFAM" id="SSF46785">
    <property type="entry name" value="Winged helix' DNA-binding domain"/>
    <property type="match status" value="1"/>
</dbReference>
<dbReference type="SMART" id="SM00345">
    <property type="entry name" value="HTH_GNTR"/>
    <property type="match status" value="1"/>
</dbReference>
<reference evidence="5 6" key="1">
    <citation type="submission" date="2017-02" db="EMBL/GenBank/DDBJ databases">
        <authorList>
            <person name="Peterson S.W."/>
        </authorList>
    </citation>
    <scope>NUCLEOTIDE SEQUENCE [LARGE SCALE GENOMIC DNA]</scope>
    <source>
        <strain evidence="5 6">CIP104813</strain>
    </source>
</reference>
<keyword evidence="1" id="KW-0805">Transcription regulation</keyword>
<evidence type="ECO:0000256" key="1">
    <source>
        <dbReference type="ARBA" id="ARBA00023015"/>
    </source>
</evidence>
<dbReference type="EMBL" id="FWFG01000101">
    <property type="protein sequence ID" value="SLM94777.1"/>
    <property type="molecule type" value="Genomic_DNA"/>
</dbReference>
<dbReference type="Pfam" id="PF00392">
    <property type="entry name" value="GntR"/>
    <property type="match status" value="1"/>
</dbReference>
<dbReference type="Pfam" id="PF07729">
    <property type="entry name" value="FCD"/>
    <property type="match status" value="1"/>
</dbReference>
<dbReference type="InterPro" id="IPR000524">
    <property type="entry name" value="Tscrpt_reg_HTH_GntR"/>
</dbReference>